<feature type="region of interest" description="Disordered" evidence="6">
    <location>
        <begin position="1"/>
        <end position="48"/>
    </location>
</feature>
<evidence type="ECO:0000256" key="5">
    <source>
        <dbReference type="ARBA" id="ARBA00040665"/>
    </source>
</evidence>
<dbReference type="GO" id="GO:0003341">
    <property type="term" value="P:cilium movement"/>
    <property type="evidence" value="ECO:0007669"/>
    <property type="project" value="TreeGrafter"/>
</dbReference>
<feature type="compositionally biased region" description="Basic and acidic residues" evidence="6">
    <location>
        <begin position="158"/>
        <end position="168"/>
    </location>
</feature>
<reference evidence="7 8" key="1">
    <citation type="journal article" date="2010" name="Cell">
        <title>The genome of Naegleria gruberi illuminates early eukaryotic versatility.</title>
        <authorList>
            <person name="Fritz-Laylin L.K."/>
            <person name="Prochnik S.E."/>
            <person name="Ginger M.L."/>
            <person name="Dacks J.B."/>
            <person name="Carpenter M.L."/>
            <person name="Field M.C."/>
            <person name="Kuo A."/>
            <person name="Paredez A."/>
            <person name="Chapman J."/>
            <person name="Pham J."/>
            <person name="Shu S."/>
            <person name="Neupane R."/>
            <person name="Cipriano M."/>
            <person name="Mancuso J."/>
            <person name="Tu H."/>
            <person name="Salamov A."/>
            <person name="Lindquist E."/>
            <person name="Shapiro H."/>
            <person name="Lucas S."/>
            <person name="Grigoriev I.V."/>
            <person name="Cande W.Z."/>
            <person name="Fulton C."/>
            <person name="Rokhsar D.S."/>
            <person name="Dawson S.C."/>
        </authorList>
    </citation>
    <scope>NUCLEOTIDE SEQUENCE [LARGE SCALE GENOMIC DNA]</scope>
    <source>
        <strain evidence="7 8">NEG-M</strain>
    </source>
</reference>
<keyword evidence="8" id="KW-1185">Reference proteome</keyword>
<dbReference type="KEGG" id="ngr:NAEGRDRAFT_67893"/>
<dbReference type="InterPro" id="IPR019734">
    <property type="entry name" value="TPR_rpt"/>
</dbReference>
<name>D2VG88_NAEGR</name>
<evidence type="ECO:0000313" key="7">
    <source>
        <dbReference type="EMBL" id="EFC44227.1"/>
    </source>
</evidence>
<dbReference type="RefSeq" id="XP_002676971.1">
    <property type="nucleotide sequence ID" value="XM_002676925.1"/>
</dbReference>
<dbReference type="SUPFAM" id="SSF48452">
    <property type="entry name" value="TPR-like"/>
    <property type="match status" value="2"/>
</dbReference>
<feature type="compositionally biased region" description="Polar residues" evidence="6">
    <location>
        <begin position="1"/>
        <end position="27"/>
    </location>
</feature>
<feature type="compositionally biased region" description="Low complexity" evidence="6">
    <location>
        <begin position="208"/>
        <end position="221"/>
    </location>
</feature>
<feature type="region of interest" description="Disordered" evidence="6">
    <location>
        <begin position="201"/>
        <end position="246"/>
    </location>
</feature>
<dbReference type="AlphaFoldDB" id="D2VG88"/>
<dbReference type="InParanoid" id="D2VG88"/>
<dbReference type="STRING" id="5762.D2VG88"/>
<dbReference type="SMART" id="SM00028">
    <property type="entry name" value="TPR"/>
    <property type="match status" value="4"/>
</dbReference>
<proteinExistence type="predicted"/>
<dbReference type="GeneID" id="8856772"/>
<evidence type="ECO:0000256" key="4">
    <source>
        <dbReference type="ARBA" id="ARBA00022803"/>
    </source>
</evidence>
<evidence type="ECO:0000256" key="1">
    <source>
        <dbReference type="ARBA" id="ARBA00004496"/>
    </source>
</evidence>
<accession>D2VG88</accession>
<keyword evidence="4" id="KW-0802">TPR repeat</keyword>
<protein>
    <recommendedName>
        <fullName evidence="5">Tetratricopeptide repeat protein 29</fullName>
    </recommendedName>
</protein>
<evidence type="ECO:0000256" key="2">
    <source>
        <dbReference type="ARBA" id="ARBA00022490"/>
    </source>
</evidence>
<sequence>MRQLASMPTSTEGSRAEQSNNGCTTWPSPDKKKKLSNTTTKNQLSASRLSSAMFRKSIFDSDEQKPQEGEFVTVDSLRKKLSLNLFSSEKKKKEEQEAGVSILRQSFNLIECNQSPSATFKPKTYNNCNAQIATSKFPSSESSYNPMETSRQTYRSSESGDKKLKSTKESIAMPPLQLGKTSREETDTFVRGFQYIEKLNKRAKSAGQQRSNLSTSRTSNSGFLSSRSYKSTIQSTRESKDGASQMATGENDFVWENYENLRGTPDLQHHTVKTSTLEPLRLQYDPSQIRMTPVSIVNTHGGSNSKKNMIKDLKMMAEACSRAGRLKMEGLIHYKIANKYEELQEDMSAVPHYERFLAISENLKDEMGQCLALNCLGVLYQKMGGTENLNIGLKYHMMQWDISDPQSQIVSNINMGLIFQQLGHFENASDNFKMAYQQSQKIGDKQGESIALANLGLLGKENGDLSIAQACMERHLTLSENLNNPVSEGEAYQHLGILASKKGDGDEAVKMLQKARNIAIQYDKKKADQIACNIGIIEGNNMFEQYMKRLYPETTTN</sequence>
<feature type="compositionally biased region" description="Polar residues" evidence="6">
    <location>
        <begin position="222"/>
        <end position="236"/>
    </location>
</feature>
<evidence type="ECO:0000256" key="6">
    <source>
        <dbReference type="SAM" id="MobiDB-lite"/>
    </source>
</evidence>
<organism evidence="8">
    <name type="scientific">Naegleria gruberi</name>
    <name type="common">Amoeba</name>
    <dbReference type="NCBI Taxonomy" id="5762"/>
    <lineage>
        <taxon>Eukaryota</taxon>
        <taxon>Discoba</taxon>
        <taxon>Heterolobosea</taxon>
        <taxon>Tetramitia</taxon>
        <taxon>Eutetramitia</taxon>
        <taxon>Vahlkampfiidae</taxon>
        <taxon>Naegleria</taxon>
    </lineage>
</organism>
<evidence type="ECO:0000313" key="8">
    <source>
        <dbReference type="Proteomes" id="UP000006671"/>
    </source>
</evidence>
<dbReference type="Gene3D" id="1.25.40.10">
    <property type="entry name" value="Tetratricopeptide repeat domain"/>
    <property type="match status" value="1"/>
</dbReference>
<dbReference type="VEuPathDB" id="AmoebaDB:NAEGRDRAFT_67893"/>
<dbReference type="OrthoDB" id="286233at2759"/>
<keyword evidence="2" id="KW-0963">Cytoplasm</keyword>
<dbReference type="EMBL" id="GG738869">
    <property type="protein sequence ID" value="EFC44227.1"/>
    <property type="molecule type" value="Genomic_DNA"/>
</dbReference>
<evidence type="ECO:0000256" key="3">
    <source>
        <dbReference type="ARBA" id="ARBA00022737"/>
    </source>
</evidence>
<comment type="subcellular location">
    <subcellularLocation>
        <location evidence="1">Cytoplasm</location>
    </subcellularLocation>
</comment>
<feature type="region of interest" description="Disordered" evidence="6">
    <location>
        <begin position="137"/>
        <end position="175"/>
    </location>
</feature>
<dbReference type="GO" id="GO:0005929">
    <property type="term" value="C:cilium"/>
    <property type="evidence" value="ECO:0007669"/>
    <property type="project" value="TreeGrafter"/>
</dbReference>
<dbReference type="eggNOG" id="ENOG502RTH8">
    <property type="taxonomic scope" value="Eukaryota"/>
</dbReference>
<gene>
    <name evidence="7" type="ORF">NAEGRDRAFT_67893</name>
</gene>
<dbReference type="InterPro" id="IPR051476">
    <property type="entry name" value="Bac_ResReg_Asp_Phosphatase"/>
</dbReference>
<dbReference type="OMA" id="LIHYKIA"/>
<dbReference type="GO" id="GO:0005737">
    <property type="term" value="C:cytoplasm"/>
    <property type="evidence" value="ECO:0007669"/>
    <property type="project" value="UniProtKB-SubCell"/>
</dbReference>
<keyword evidence="3" id="KW-0677">Repeat</keyword>
<dbReference type="InterPro" id="IPR011990">
    <property type="entry name" value="TPR-like_helical_dom_sf"/>
</dbReference>
<dbReference type="Proteomes" id="UP000006671">
    <property type="component" value="Unassembled WGS sequence"/>
</dbReference>
<feature type="compositionally biased region" description="Polar residues" evidence="6">
    <location>
        <begin position="137"/>
        <end position="157"/>
    </location>
</feature>
<dbReference type="PANTHER" id="PTHR46630:SF1">
    <property type="entry name" value="TETRATRICOPEPTIDE REPEAT PROTEIN 29"/>
    <property type="match status" value="1"/>
</dbReference>
<dbReference type="PANTHER" id="PTHR46630">
    <property type="entry name" value="TETRATRICOPEPTIDE REPEAT PROTEIN 29"/>
    <property type="match status" value="1"/>
</dbReference>